<comment type="caution">
    <text evidence="2">The sequence shown here is derived from an EMBL/GenBank/DDBJ whole genome shotgun (WGS) entry which is preliminary data.</text>
</comment>
<evidence type="ECO:0000256" key="1">
    <source>
        <dbReference type="SAM" id="Coils"/>
    </source>
</evidence>
<name>A0ABQ4ZWB0_9ASTR</name>
<reference evidence="2" key="1">
    <citation type="journal article" date="2022" name="Int. J. Mol. Sci.">
        <title>Draft Genome of Tanacetum Coccineum: Genomic Comparison of Closely Related Tanacetum-Family Plants.</title>
        <authorList>
            <person name="Yamashiro T."/>
            <person name="Shiraishi A."/>
            <person name="Nakayama K."/>
            <person name="Satake H."/>
        </authorList>
    </citation>
    <scope>NUCLEOTIDE SEQUENCE</scope>
</reference>
<keyword evidence="1" id="KW-0175">Coiled coil</keyword>
<evidence type="ECO:0008006" key="4">
    <source>
        <dbReference type="Google" id="ProtNLM"/>
    </source>
</evidence>
<evidence type="ECO:0000313" key="3">
    <source>
        <dbReference type="Proteomes" id="UP001151760"/>
    </source>
</evidence>
<evidence type="ECO:0000313" key="2">
    <source>
        <dbReference type="EMBL" id="GJS93177.1"/>
    </source>
</evidence>
<dbReference type="EMBL" id="BQNB010011637">
    <property type="protein sequence ID" value="GJS93177.1"/>
    <property type="molecule type" value="Genomic_DNA"/>
</dbReference>
<dbReference type="Proteomes" id="UP001151760">
    <property type="component" value="Unassembled WGS sequence"/>
</dbReference>
<gene>
    <name evidence="2" type="ORF">Tco_0800145</name>
</gene>
<proteinExistence type="predicted"/>
<sequence length="353" mass="40240">MSSPNHSTSNIEDAFPSMNILNYTSVSSDYFPASSGSTSFNSSKDSKDHMIPPTSSLFYNNPYLKNVQAFYAKESPIPPPYPITPPVILTPSLQAYNLEPPSFSVYTPTPPQIFEIGKSSIKEHLKHHEKQIEDILYYLEELSFHHIEKMEERLVNGWIIIPRDFDEVKTKLKEARTQILELQKKHMGQRDKIAFVRFRISDLEMTLEDIQDRHQLYMKNLMEHTSTSTSEASAMTHDAIRKLVADSVAIALEAQAATMAIINNPNKNSGPRKTPVVRKCTYENFMSCQPFYFNGTEGVVGLIHWFERTELIFSRSNGAKKNKVKLAINTLTEEALFCEFHLPLPIGFSKRSL</sequence>
<accession>A0ABQ4ZWB0</accession>
<keyword evidence="3" id="KW-1185">Reference proteome</keyword>
<protein>
    <recommendedName>
        <fullName evidence="4">Reverse transcriptase domain-containing protein</fullName>
    </recommendedName>
</protein>
<feature type="coiled-coil region" evidence="1">
    <location>
        <begin position="165"/>
        <end position="220"/>
    </location>
</feature>
<organism evidence="2 3">
    <name type="scientific">Tanacetum coccineum</name>
    <dbReference type="NCBI Taxonomy" id="301880"/>
    <lineage>
        <taxon>Eukaryota</taxon>
        <taxon>Viridiplantae</taxon>
        <taxon>Streptophyta</taxon>
        <taxon>Embryophyta</taxon>
        <taxon>Tracheophyta</taxon>
        <taxon>Spermatophyta</taxon>
        <taxon>Magnoliopsida</taxon>
        <taxon>eudicotyledons</taxon>
        <taxon>Gunneridae</taxon>
        <taxon>Pentapetalae</taxon>
        <taxon>asterids</taxon>
        <taxon>campanulids</taxon>
        <taxon>Asterales</taxon>
        <taxon>Asteraceae</taxon>
        <taxon>Asteroideae</taxon>
        <taxon>Anthemideae</taxon>
        <taxon>Anthemidinae</taxon>
        <taxon>Tanacetum</taxon>
    </lineage>
</organism>
<reference evidence="2" key="2">
    <citation type="submission" date="2022-01" db="EMBL/GenBank/DDBJ databases">
        <authorList>
            <person name="Yamashiro T."/>
            <person name="Shiraishi A."/>
            <person name="Satake H."/>
            <person name="Nakayama K."/>
        </authorList>
    </citation>
    <scope>NUCLEOTIDE SEQUENCE</scope>
</reference>